<dbReference type="EMBL" id="VMSJ01000001">
    <property type="protein sequence ID" value="TVT28948.1"/>
    <property type="molecule type" value="Genomic_DNA"/>
</dbReference>
<dbReference type="Pfam" id="PF01381">
    <property type="entry name" value="HTH_3"/>
    <property type="match status" value="1"/>
</dbReference>
<gene>
    <name evidence="2" type="ORF">FO441_01335</name>
</gene>
<dbReference type="GO" id="GO:0003677">
    <property type="term" value="F:DNA binding"/>
    <property type="evidence" value="ECO:0007669"/>
    <property type="project" value="InterPro"/>
</dbReference>
<dbReference type="OrthoDB" id="2390292at2"/>
<name>A0A558AXG7_9STAP</name>
<dbReference type="InterPro" id="IPR010982">
    <property type="entry name" value="Lambda_DNA-bd_dom_sf"/>
</dbReference>
<dbReference type="InterPro" id="IPR001387">
    <property type="entry name" value="Cro/C1-type_HTH"/>
</dbReference>
<sequence>MEVGKVFNPEEWGVSDEDQKIIELITQLESERKRLKMTQKEVADLSGITQGQLSRIENLESLPSFGTINKIARALNKELILS</sequence>
<dbReference type="RefSeq" id="WP_145284688.1">
    <property type="nucleotide sequence ID" value="NZ_VMSJ01000001.1"/>
</dbReference>
<dbReference type="AlphaFoldDB" id="A0A558AXG7"/>
<evidence type="ECO:0000313" key="3">
    <source>
        <dbReference type="Proteomes" id="UP000315103"/>
    </source>
</evidence>
<protein>
    <submittedName>
        <fullName evidence="2">Helix-turn-helix transcriptional regulator</fullName>
    </submittedName>
</protein>
<proteinExistence type="predicted"/>
<feature type="domain" description="HTH cro/C1-type" evidence="1">
    <location>
        <begin position="28"/>
        <end position="82"/>
    </location>
</feature>
<evidence type="ECO:0000313" key="2">
    <source>
        <dbReference type="EMBL" id="TVT28948.1"/>
    </source>
</evidence>
<evidence type="ECO:0000259" key="1">
    <source>
        <dbReference type="PROSITE" id="PS50943"/>
    </source>
</evidence>
<dbReference type="SUPFAM" id="SSF47413">
    <property type="entry name" value="lambda repressor-like DNA-binding domains"/>
    <property type="match status" value="1"/>
</dbReference>
<dbReference type="CDD" id="cd00093">
    <property type="entry name" value="HTH_XRE"/>
    <property type="match status" value="1"/>
</dbReference>
<reference evidence="2 3" key="1">
    <citation type="submission" date="2019-07" db="EMBL/GenBank/DDBJ databases">
        <title>Salinicoccus cyprini sp. nov., isolated from gastro-intestinal tract of mirror carp, Cyprinus carpio var. specularis, collected from Gobind Sagar Reservoir, Himachal Pradesh, India.</title>
        <authorList>
            <person name="Talwar C."/>
            <person name="Singh A.K."/>
            <person name="Lal R."/>
            <person name="Negi R.K."/>
        </authorList>
    </citation>
    <scope>NUCLEOTIDE SEQUENCE [LARGE SCALE GENOMIC DNA]</scope>
    <source>
        <strain evidence="2 3">CT19</strain>
    </source>
</reference>
<dbReference type="Gene3D" id="1.10.260.40">
    <property type="entry name" value="lambda repressor-like DNA-binding domains"/>
    <property type="match status" value="1"/>
</dbReference>
<organism evidence="2 3">
    <name type="scientific">Salinicoccus cyprini</name>
    <dbReference type="NCBI Taxonomy" id="2493691"/>
    <lineage>
        <taxon>Bacteria</taxon>
        <taxon>Bacillati</taxon>
        <taxon>Bacillota</taxon>
        <taxon>Bacilli</taxon>
        <taxon>Bacillales</taxon>
        <taxon>Staphylococcaceae</taxon>
        <taxon>Salinicoccus</taxon>
    </lineage>
</organism>
<dbReference type="Proteomes" id="UP000315103">
    <property type="component" value="Unassembled WGS sequence"/>
</dbReference>
<comment type="caution">
    <text evidence="2">The sequence shown here is derived from an EMBL/GenBank/DDBJ whole genome shotgun (WGS) entry which is preliminary data.</text>
</comment>
<accession>A0A558AXG7</accession>
<keyword evidence="3" id="KW-1185">Reference proteome</keyword>
<dbReference type="PROSITE" id="PS50943">
    <property type="entry name" value="HTH_CROC1"/>
    <property type="match status" value="1"/>
</dbReference>
<dbReference type="SMART" id="SM00530">
    <property type="entry name" value="HTH_XRE"/>
    <property type="match status" value="1"/>
</dbReference>